<dbReference type="KEGG" id="tpp:TPASS_0489"/>
<evidence type="ECO:0000313" key="2">
    <source>
        <dbReference type="EMBL" id="ACD70913.1"/>
    </source>
</evidence>
<protein>
    <recommendedName>
        <fullName evidence="1">Metallo-beta-lactamase domain-containing protein</fullName>
    </recommendedName>
</protein>
<dbReference type="EMBL" id="CP000805">
    <property type="protein sequence ID" value="ACD70913.1"/>
    <property type="molecule type" value="Genomic_DNA"/>
</dbReference>
<gene>
    <name evidence="2" type="ordered locus">TPASS_0489</name>
</gene>
<organism evidence="2 3">
    <name type="scientific">Treponema pallidum subsp. pallidum (strain SS14)</name>
    <dbReference type="NCBI Taxonomy" id="455434"/>
    <lineage>
        <taxon>Bacteria</taxon>
        <taxon>Pseudomonadati</taxon>
        <taxon>Spirochaetota</taxon>
        <taxon>Spirochaetia</taxon>
        <taxon>Spirochaetales</taxon>
        <taxon>Treponemataceae</taxon>
        <taxon>Treponema</taxon>
    </lineage>
</organism>
<dbReference type="Pfam" id="PF12706">
    <property type="entry name" value="Lactamase_B_2"/>
    <property type="match status" value="1"/>
</dbReference>
<evidence type="ECO:0000313" key="3">
    <source>
        <dbReference type="Proteomes" id="UP000001202"/>
    </source>
</evidence>
<accession>A0A0H3BIH7</accession>
<dbReference type="SMART" id="SM00849">
    <property type="entry name" value="Lactamase_B"/>
    <property type="match status" value="1"/>
</dbReference>
<dbReference type="PANTHER" id="PTHR42663">
    <property type="entry name" value="HYDROLASE C777.06C-RELATED-RELATED"/>
    <property type="match status" value="1"/>
</dbReference>
<feature type="domain" description="Metallo-beta-lactamase" evidence="1">
    <location>
        <begin position="61"/>
        <end position="258"/>
    </location>
</feature>
<evidence type="ECO:0000259" key="1">
    <source>
        <dbReference type="SMART" id="SM00849"/>
    </source>
</evidence>
<sequence>MRVHFWGVRGSVPTPVTPRQVQSKIAAVVQRISAKDVRNQRSKERFISDLPAWLFGTTGGNTTCVEMETDCGETLIFDAGTGIRDLGIDLMSRPGYRAQGHVYHLLFTHFHWDHIQGLPFFNPAFDPRNTIIVYSTRKKMKEFLEDQMRYPYFPISMFGRDGFNAKFEFRLIGNHEECFAIGKTKITWNRVRHPGGCVSYAVSEAGGKKVIFSTDTELRQKDFDRSERNVCFYDAASLLIIDSQYTMTESIKKEGWGHSTFSIVVDFAVSWGVRRLALFHHEPTYDDKKLFSILQNACWYRKYVGAHDLEILLAQEGKDIFV</sequence>
<dbReference type="CDD" id="cd07715">
    <property type="entry name" value="TaR3-like_MBL-fold"/>
    <property type="match status" value="1"/>
</dbReference>
<dbReference type="Proteomes" id="UP000001202">
    <property type="component" value="Chromosome"/>
</dbReference>
<dbReference type="AlphaFoldDB" id="A0A0H3BIH7"/>
<proteinExistence type="predicted"/>
<dbReference type="RefSeq" id="WP_010881938.1">
    <property type="nucleotide sequence ID" value="NC_010741.1"/>
</dbReference>
<dbReference type="InterPro" id="IPR001279">
    <property type="entry name" value="Metallo-B-lactamas"/>
</dbReference>
<dbReference type="PATRIC" id="fig|455434.6.peg.488"/>
<dbReference type="GeneID" id="93876257"/>
<dbReference type="Gene3D" id="3.60.15.10">
    <property type="entry name" value="Ribonuclease Z/Hydroxyacylglutathione hydrolase-like"/>
    <property type="match status" value="1"/>
</dbReference>
<name>A0A0H3BIH7_TREPS</name>
<dbReference type="InterPro" id="IPR036866">
    <property type="entry name" value="RibonucZ/Hydroxyglut_hydro"/>
</dbReference>
<dbReference type="SUPFAM" id="SSF56281">
    <property type="entry name" value="Metallo-hydrolase/oxidoreductase"/>
    <property type="match status" value="1"/>
</dbReference>
<reference evidence="2 3" key="1">
    <citation type="journal article" date="2008" name="BMC Microbiol.">
        <title>Complete genome sequence of Treponema pallidum ssp. pallidum strain SS14 determined with oligonucleotide arrays.</title>
        <authorList>
            <person name="Matejkova P."/>
            <person name="Strouhal M."/>
            <person name="Smajs D."/>
            <person name="Norris S.J."/>
            <person name="Palzkill T."/>
            <person name="Petrosino J.F."/>
            <person name="Sodergren E."/>
            <person name="Norton J.E."/>
            <person name="Singh J."/>
            <person name="Richmond T.A."/>
            <person name="Molla M.N."/>
            <person name="Albert T.J."/>
            <person name="Weinstock G.M."/>
        </authorList>
    </citation>
    <scope>NUCLEOTIDE SEQUENCE [LARGE SCALE GENOMIC DNA]</scope>
    <source>
        <strain evidence="2 3">SS14</strain>
    </source>
</reference>
<dbReference type="PANTHER" id="PTHR42663:SF4">
    <property type="entry name" value="SLL1036 PROTEIN"/>
    <property type="match status" value="1"/>
</dbReference>